<dbReference type="PRINTS" id="PR00039">
    <property type="entry name" value="HTHLYSR"/>
</dbReference>
<evidence type="ECO:0000313" key="7">
    <source>
        <dbReference type="EMBL" id="TDL74146.1"/>
    </source>
</evidence>
<keyword evidence="8" id="KW-1185">Reference proteome</keyword>
<dbReference type="InterPro" id="IPR000847">
    <property type="entry name" value="LysR_HTH_N"/>
</dbReference>
<dbReference type="PANTHER" id="PTHR30293">
    <property type="entry name" value="TRANSCRIPTIONAL REGULATORY PROTEIN NAC-RELATED"/>
    <property type="match status" value="1"/>
</dbReference>
<dbReference type="PANTHER" id="PTHR30293:SF0">
    <property type="entry name" value="NITROGEN ASSIMILATION REGULATORY PROTEIN NAC"/>
    <property type="match status" value="1"/>
</dbReference>
<dbReference type="AlphaFoldDB" id="A0A4R5ZZP9"/>
<dbReference type="GO" id="GO:0003677">
    <property type="term" value="F:DNA binding"/>
    <property type="evidence" value="ECO:0007669"/>
    <property type="project" value="UniProtKB-KW"/>
</dbReference>
<evidence type="ECO:0000256" key="4">
    <source>
        <dbReference type="ARBA" id="ARBA00023159"/>
    </source>
</evidence>
<keyword evidence="5" id="KW-0804">Transcription</keyword>
<name>A0A4R5ZZP9_9RHOB</name>
<dbReference type="Gene3D" id="1.10.10.10">
    <property type="entry name" value="Winged helix-like DNA-binding domain superfamily/Winged helix DNA-binding domain"/>
    <property type="match status" value="1"/>
</dbReference>
<organism evidence="7 8">
    <name type="scientific">Palleronia sediminis</name>
    <dbReference type="NCBI Taxonomy" id="2547833"/>
    <lineage>
        <taxon>Bacteria</taxon>
        <taxon>Pseudomonadati</taxon>
        <taxon>Pseudomonadota</taxon>
        <taxon>Alphaproteobacteria</taxon>
        <taxon>Rhodobacterales</taxon>
        <taxon>Roseobacteraceae</taxon>
        <taxon>Palleronia</taxon>
    </lineage>
</organism>
<keyword evidence="2" id="KW-0805">Transcription regulation</keyword>
<evidence type="ECO:0000256" key="2">
    <source>
        <dbReference type="ARBA" id="ARBA00023015"/>
    </source>
</evidence>
<evidence type="ECO:0000256" key="3">
    <source>
        <dbReference type="ARBA" id="ARBA00023125"/>
    </source>
</evidence>
<dbReference type="Gene3D" id="3.40.190.10">
    <property type="entry name" value="Periplasmic binding protein-like II"/>
    <property type="match status" value="2"/>
</dbReference>
<dbReference type="GO" id="GO:0003700">
    <property type="term" value="F:DNA-binding transcription factor activity"/>
    <property type="evidence" value="ECO:0007669"/>
    <property type="project" value="InterPro"/>
</dbReference>
<evidence type="ECO:0000313" key="8">
    <source>
        <dbReference type="Proteomes" id="UP000295701"/>
    </source>
</evidence>
<dbReference type="InterPro" id="IPR036390">
    <property type="entry name" value="WH_DNA-bd_sf"/>
</dbReference>
<dbReference type="PROSITE" id="PS50931">
    <property type="entry name" value="HTH_LYSR"/>
    <property type="match status" value="1"/>
</dbReference>
<dbReference type="SUPFAM" id="SSF53850">
    <property type="entry name" value="Periplasmic binding protein-like II"/>
    <property type="match status" value="1"/>
</dbReference>
<dbReference type="OrthoDB" id="8479357at2"/>
<dbReference type="EMBL" id="SNAA01000035">
    <property type="protein sequence ID" value="TDL74146.1"/>
    <property type="molecule type" value="Genomic_DNA"/>
</dbReference>
<comment type="similarity">
    <text evidence="1">Belongs to the LysR transcriptional regulatory family.</text>
</comment>
<dbReference type="RefSeq" id="WP_133398193.1">
    <property type="nucleotide sequence ID" value="NZ_SNAA01000035.1"/>
</dbReference>
<dbReference type="GO" id="GO:2000142">
    <property type="term" value="P:regulation of DNA-templated transcription initiation"/>
    <property type="evidence" value="ECO:0007669"/>
    <property type="project" value="TreeGrafter"/>
</dbReference>
<keyword evidence="4" id="KW-0010">Activator</keyword>
<evidence type="ECO:0000256" key="1">
    <source>
        <dbReference type="ARBA" id="ARBA00009437"/>
    </source>
</evidence>
<dbReference type="Pfam" id="PF03466">
    <property type="entry name" value="LysR_substrate"/>
    <property type="match status" value="1"/>
</dbReference>
<comment type="caution">
    <text evidence="7">The sequence shown here is derived from an EMBL/GenBank/DDBJ whole genome shotgun (WGS) entry which is preliminary data.</text>
</comment>
<feature type="domain" description="HTH lysR-type" evidence="6">
    <location>
        <begin position="1"/>
        <end position="58"/>
    </location>
</feature>
<dbReference type="Pfam" id="PF00126">
    <property type="entry name" value="HTH_1"/>
    <property type="match status" value="1"/>
</dbReference>
<dbReference type="Proteomes" id="UP000295701">
    <property type="component" value="Unassembled WGS sequence"/>
</dbReference>
<dbReference type="InterPro" id="IPR005119">
    <property type="entry name" value="LysR_subst-bd"/>
</dbReference>
<keyword evidence="3" id="KW-0238">DNA-binding</keyword>
<dbReference type="FunFam" id="1.10.10.10:FF:000001">
    <property type="entry name" value="LysR family transcriptional regulator"/>
    <property type="match status" value="1"/>
</dbReference>
<dbReference type="InterPro" id="IPR036388">
    <property type="entry name" value="WH-like_DNA-bd_sf"/>
</dbReference>
<protein>
    <submittedName>
        <fullName evidence="7">LysR family transcriptional regulator</fullName>
    </submittedName>
</protein>
<evidence type="ECO:0000259" key="6">
    <source>
        <dbReference type="PROSITE" id="PS50931"/>
    </source>
</evidence>
<proteinExistence type="inferred from homology"/>
<reference evidence="7 8" key="1">
    <citation type="submission" date="2019-03" db="EMBL/GenBank/DDBJ databases">
        <title>Primorskyibacter sp. SS33 isolated from sediments.</title>
        <authorList>
            <person name="Xunke S."/>
        </authorList>
    </citation>
    <scope>NUCLEOTIDE SEQUENCE [LARGE SCALE GENOMIC DNA]</scope>
    <source>
        <strain evidence="7 8">SS33</strain>
    </source>
</reference>
<evidence type="ECO:0000256" key="5">
    <source>
        <dbReference type="ARBA" id="ARBA00023163"/>
    </source>
</evidence>
<accession>A0A4R5ZZP9</accession>
<dbReference type="SUPFAM" id="SSF46785">
    <property type="entry name" value="Winged helix' DNA-binding domain"/>
    <property type="match status" value="1"/>
</dbReference>
<gene>
    <name evidence="7" type="ORF">E2L08_16555</name>
</gene>
<sequence>MKLIQLGYFVGIVKAGSLVTAARDMNIAQPVLSRHMNELEAELGVILLVRGRAGTRPTEAGELFYQRAVYILRHVEETVDLLRGRADGVIGRVNVGIIFYAADLLGPLLLDALQHDFPGITVSITDGLAATLWDGVGSGKLDLAVVPHSTTLARVTLEPVLREALYLVASRVGPAPQLGAIGLAETCGRQLVLPGIHAEFRQHLEHVAAAAGHRLDVRHEHQSMAAVHHLVLQGRANTIRSWPGLKALWNSGAVDVLRITDPEPLRQISLATRSHKPLTKAVHATRDLLRNLLRAQALAGEWPGALTDNPEQG</sequence>